<reference evidence="3" key="2">
    <citation type="submission" date="2023-06" db="EMBL/GenBank/DDBJ databases">
        <authorList>
            <consortium name="Lawrence Berkeley National Laboratory"/>
            <person name="Haridas S."/>
            <person name="Hensen N."/>
            <person name="Bonometti L."/>
            <person name="Westerberg I."/>
            <person name="Brannstrom I.O."/>
            <person name="Guillou S."/>
            <person name="Cros-Aarteil S."/>
            <person name="Calhoun S."/>
            <person name="Kuo A."/>
            <person name="Mondo S."/>
            <person name="Pangilinan J."/>
            <person name="Riley R."/>
            <person name="Labutti K."/>
            <person name="Andreopoulos B."/>
            <person name="Lipzen A."/>
            <person name="Chen C."/>
            <person name="Yanf M."/>
            <person name="Daum C."/>
            <person name="Ng V."/>
            <person name="Clum A."/>
            <person name="Steindorff A."/>
            <person name="Ohm R."/>
            <person name="Martin F."/>
            <person name="Silar P."/>
            <person name="Natvig D."/>
            <person name="Lalanne C."/>
            <person name="Gautier V."/>
            <person name="Ament-Velasquez S.L."/>
            <person name="Kruys A."/>
            <person name="Hutchinson M.I."/>
            <person name="Powell A.J."/>
            <person name="Barry K."/>
            <person name="Miller A.N."/>
            <person name="Grigoriev I.V."/>
            <person name="Debuchy R."/>
            <person name="Gladieux P."/>
            <person name="Thoren M.H."/>
            <person name="Johannesson H."/>
        </authorList>
    </citation>
    <scope>NUCLEOTIDE SEQUENCE</scope>
    <source>
        <strain evidence="3">CBS 314.62</strain>
    </source>
</reference>
<evidence type="ECO:0000256" key="1">
    <source>
        <dbReference type="SAM" id="SignalP"/>
    </source>
</evidence>
<dbReference type="EMBL" id="JAULSO010000001">
    <property type="protein sequence ID" value="KAK3692917.1"/>
    <property type="molecule type" value="Genomic_DNA"/>
</dbReference>
<sequence length="232" mass="25000">MKLLTTLLAALSPTATVLATTSSDDPVQQQSTAVFLKIASSNATIDGMFLSAYHIGAAQQTLGLFYGPPQPNDTSAIFYWNTTVTDGVAADVGVLYWTMPAAGNLTAWFSLDFAYTSGTNVVGTSVSAGSGAQGVGWDNNDRLFVDGTMVDDSNFVPEDHPVPIYPIGIRLQQWHACWILFAPYYYYALAWVTAEMPHNPTCQPVSVVKVLGHSILIVGWLPFQPDLSTRTG</sequence>
<feature type="chain" id="PRO_5042043972" description="DUF7907 domain-containing protein" evidence="1">
    <location>
        <begin position="20"/>
        <end position="232"/>
    </location>
</feature>
<accession>A0AAE0XH63</accession>
<keyword evidence="4" id="KW-1185">Reference proteome</keyword>
<gene>
    <name evidence="3" type="ORF">B0T22DRAFT_448564</name>
</gene>
<dbReference type="Proteomes" id="UP001270362">
    <property type="component" value="Unassembled WGS sequence"/>
</dbReference>
<dbReference type="Pfam" id="PF25484">
    <property type="entry name" value="DUF7907"/>
    <property type="match status" value="1"/>
</dbReference>
<organism evidence="3 4">
    <name type="scientific">Podospora appendiculata</name>
    <dbReference type="NCBI Taxonomy" id="314037"/>
    <lineage>
        <taxon>Eukaryota</taxon>
        <taxon>Fungi</taxon>
        <taxon>Dikarya</taxon>
        <taxon>Ascomycota</taxon>
        <taxon>Pezizomycotina</taxon>
        <taxon>Sordariomycetes</taxon>
        <taxon>Sordariomycetidae</taxon>
        <taxon>Sordariales</taxon>
        <taxon>Podosporaceae</taxon>
        <taxon>Podospora</taxon>
    </lineage>
</organism>
<keyword evidence="1" id="KW-0732">Signal</keyword>
<evidence type="ECO:0000313" key="3">
    <source>
        <dbReference type="EMBL" id="KAK3692917.1"/>
    </source>
</evidence>
<dbReference type="AlphaFoldDB" id="A0AAE0XH63"/>
<feature type="domain" description="DUF7907" evidence="2">
    <location>
        <begin position="35"/>
        <end position="210"/>
    </location>
</feature>
<name>A0AAE0XH63_9PEZI</name>
<dbReference type="InterPro" id="IPR057229">
    <property type="entry name" value="DUF7907"/>
</dbReference>
<comment type="caution">
    <text evidence="3">The sequence shown here is derived from an EMBL/GenBank/DDBJ whole genome shotgun (WGS) entry which is preliminary data.</text>
</comment>
<reference evidence="3" key="1">
    <citation type="journal article" date="2023" name="Mol. Phylogenet. Evol.">
        <title>Genome-scale phylogeny and comparative genomics of the fungal order Sordariales.</title>
        <authorList>
            <person name="Hensen N."/>
            <person name="Bonometti L."/>
            <person name="Westerberg I."/>
            <person name="Brannstrom I.O."/>
            <person name="Guillou S."/>
            <person name="Cros-Aarteil S."/>
            <person name="Calhoun S."/>
            <person name="Haridas S."/>
            <person name="Kuo A."/>
            <person name="Mondo S."/>
            <person name="Pangilinan J."/>
            <person name="Riley R."/>
            <person name="LaButti K."/>
            <person name="Andreopoulos B."/>
            <person name="Lipzen A."/>
            <person name="Chen C."/>
            <person name="Yan M."/>
            <person name="Daum C."/>
            <person name="Ng V."/>
            <person name="Clum A."/>
            <person name="Steindorff A."/>
            <person name="Ohm R.A."/>
            <person name="Martin F."/>
            <person name="Silar P."/>
            <person name="Natvig D.O."/>
            <person name="Lalanne C."/>
            <person name="Gautier V."/>
            <person name="Ament-Velasquez S.L."/>
            <person name="Kruys A."/>
            <person name="Hutchinson M.I."/>
            <person name="Powell A.J."/>
            <person name="Barry K."/>
            <person name="Miller A.N."/>
            <person name="Grigoriev I.V."/>
            <person name="Debuchy R."/>
            <person name="Gladieux P."/>
            <person name="Hiltunen Thoren M."/>
            <person name="Johannesson H."/>
        </authorList>
    </citation>
    <scope>NUCLEOTIDE SEQUENCE</scope>
    <source>
        <strain evidence="3">CBS 314.62</strain>
    </source>
</reference>
<protein>
    <recommendedName>
        <fullName evidence="2">DUF7907 domain-containing protein</fullName>
    </recommendedName>
</protein>
<evidence type="ECO:0000313" key="4">
    <source>
        <dbReference type="Proteomes" id="UP001270362"/>
    </source>
</evidence>
<proteinExistence type="predicted"/>
<feature type="signal peptide" evidence="1">
    <location>
        <begin position="1"/>
        <end position="19"/>
    </location>
</feature>
<evidence type="ECO:0000259" key="2">
    <source>
        <dbReference type="Pfam" id="PF25484"/>
    </source>
</evidence>